<keyword evidence="4" id="KW-0547">Nucleotide-binding</keyword>
<dbReference type="RefSeq" id="WP_209546791.1">
    <property type="nucleotide sequence ID" value="NZ_BAAADX010000002.1"/>
</dbReference>
<accession>A0A8J7ULB9</accession>
<dbReference type="InterPro" id="IPR029001">
    <property type="entry name" value="ITPase-like_fam"/>
</dbReference>
<evidence type="ECO:0000256" key="8">
    <source>
        <dbReference type="ARBA" id="ARBA00023211"/>
    </source>
</evidence>
<sequence>MTTLRVGVGSGNPVKRRAVELALGSAADDDLPGDPTGVAVDSVPVDSGVSEQPTGHAETVAGAENRAAAVLEAEPRDGDAATVGRAGYDLGVGVEGGVAEFDGTDGRYLIMWAAVTDGDRVGRAAGPSLALPADVAARIDDGAELGPVMDDRLGTDGVATRGGAAGALTNGRVDRAEALAAAVSGALGPFVSKLY</sequence>
<dbReference type="OrthoDB" id="52857at2157"/>
<dbReference type="Proteomes" id="UP000770586">
    <property type="component" value="Unassembled WGS sequence"/>
</dbReference>
<comment type="caution">
    <text evidence="13">The sequence shown here is derived from an EMBL/GenBank/DDBJ whole genome shotgun (WGS) entry which is preliminary data.</text>
</comment>
<comment type="catalytic activity">
    <reaction evidence="11">
        <text>XTP + H2O = XDP + phosphate + H(+)</text>
        <dbReference type="Rhea" id="RHEA:28406"/>
        <dbReference type="ChEBI" id="CHEBI:15377"/>
        <dbReference type="ChEBI" id="CHEBI:15378"/>
        <dbReference type="ChEBI" id="CHEBI:43474"/>
        <dbReference type="ChEBI" id="CHEBI:59884"/>
        <dbReference type="ChEBI" id="CHEBI:61314"/>
        <dbReference type="EC" id="3.6.1.73"/>
    </reaction>
</comment>
<dbReference type="GO" id="GO:0009117">
    <property type="term" value="P:nucleotide metabolic process"/>
    <property type="evidence" value="ECO:0007669"/>
    <property type="project" value="UniProtKB-KW"/>
</dbReference>
<keyword evidence="5" id="KW-0378">Hydrolase</keyword>
<evidence type="ECO:0000256" key="3">
    <source>
        <dbReference type="ARBA" id="ARBA00022723"/>
    </source>
</evidence>
<dbReference type="InterPro" id="IPR050299">
    <property type="entry name" value="YjjX_NTPase"/>
</dbReference>
<dbReference type="SUPFAM" id="SSF52972">
    <property type="entry name" value="ITPase-like"/>
    <property type="match status" value="1"/>
</dbReference>
<dbReference type="AlphaFoldDB" id="A0A8J7ULB9"/>
<keyword evidence="8" id="KW-0464">Manganese</keyword>
<evidence type="ECO:0000256" key="11">
    <source>
        <dbReference type="ARBA" id="ARBA00048781"/>
    </source>
</evidence>
<dbReference type="PANTHER" id="PTHR34699:SF2">
    <property type="entry name" value="NON-CANONICAL PURINE NTP PHOSPHATASE_PRRC1 DOMAIN-CONTAINING PROTEIN"/>
    <property type="match status" value="1"/>
</dbReference>
<keyword evidence="3" id="KW-0479">Metal-binding</keyword>
<evidence type="ECO:0000256" key="2">
    <source>
        <dbReference type="ARBA" id="ARBA00001946"/>
    </source>
</evidence>
<keyword evidence="14" id="KW-1185">Reference proteome</keyword>
<keyword evidence="6" id="KW-0460">Magnesium</keyword>
<keyword evidence="7" id="KW-0546">Nucleotide metabolism</keyword>
<dbReference type="GO" id="GO:0000166">
    <property type="term" value="F:nucleotide binding"/>
    <property type="evidence" value="ECO:0007669"/>
    <property type="project" value="UniProtKB-KW"/>
</dbReference>
<evidence type="ECO:0000256" key="5">
    <source>
        <dbReference type="ARBA" id="ARBA00022801"/>
    </source>
</evidence>
<evidence type="ECO:0000313" key="14">
    <source>
        <dbReference type="Proteomes" id="UP000770586"/>
    </source>
</evidence>
<comment type="cofactor">
    <cofactor evidence="2">
        <name>Mg(2+)</name>
        <dbReference type="ChEBI" id="CHEBI:18420"/>
    </cofactor>
</comment>
<dbReference type="PANTHER" id="PTHR34699">
    <property type="match status" value="1"/>
</dbReference>
<evidence type="ECO:0000259" key="12">
    <source>
        <dbReference type="Pfam" id="PF01931"/>
    </source>
</evidence>
<evidence type="ECO:0000256" key="9">
    <source>
        <dbReference type="ARBA" id="ARBA00038901"/>
    </source>
</evidence>
<organism evidence="13 14">
    <name type="scientific">Halorubrum trapanicum</name>
    <dbReference type="NCBI Taxonomy" id="29284"/>
    <lineage>
        <taxon>Archaea</taxon>
        <taxon>Methanobacteriati</taxon>
        <taxon>Methanobacteriota</taxon>
        <taxon>Stenosarchaea group</taxon>
        <taxon>Halobacteria</taxon>
        <taxon>Halobacteriales</taxon>
        <taxon>Haloferacaceae</taxon>
        <taxon>Halorubrum</taxon>
    </lineage>
</organism>
<evidence type="ECO:0000256" key="7">
    <source>
        <dbReference type="ARBA" id="ARBA00023080"/>
    </source>
</evidence>
<dbReference type="EMBL" id="JAGGKE010000006">
    <property type="protein sequence ID" value="MBP1902075.1"/>
    <property type="molecule type" value="Genomic_DNA"/>
</dbReference>
<gene>
    <name evidence="13" type="ORF">J2744_001758</name>
</gene>
<comment type="catalytic activity">
    <reaction evidence="10">
        <text>ITP + H2O = IDP + phosphate + H(+)</text>
        <dbReference type="Rhea" id="RHEA:28330"/>
        <dbReference type="ChEBI" id="CHEBI:15377"/>
        <dbReference type="ChEBI" id="CHEBI:15378"/>
        <dbReference type="ChEBI" id="CHEBI:43474"/>
        <dbReference type="ChEBI" id="CHEBI:58280"/>
        <dbReference type="ChEBI" id="CHEBI:61402"/>
        <dbReference type="EC" id="3.6.1.73"/>
    </reaction>
</comment>
<dbReference type="Gene3D" id="3.90.950.10">
    <property type="match status" value="1"/>
</dbReference>
<comment type="cofactor">
    <cofactor evidence="1">
        <name>Mn(2+)</name>
        <dbReference type="ChEBI" id="CHEBI:29035"/>
    </cofactor>
</comment>
<dbReference type="GO" id="GO:0046872">
    <property type="term" value="F:metal ion binding"/>
    <property type="evidence" value="ECO:0007669"/>
    <property type="project" value="UniProtKB-KW"/>
</dbReference>
<protein>
    <recommendedName>
        <fullName evidence="9">inosine/xanthosine triphosphatase</fullName>
        <ecNumber evidence="9">3.6.1.73</ecNumber>
    </recommendedName>
</protein>
<evidence type="ECO:0000256" key="4">
    <source>
        <dbReference type="ARBA" id="ARBA00022741"/>
    </source>
</evidence>
<proteinExistence type="predicted"/>
<dbReference type="GO" id="GO:0006772">
    <property type="term" value="P:thiamine metabolic process"/>
    <property type="evidence" value="ECO:0007669"/>
    <property type="project" value="TreeGrafter"/>
</dbReference>
<name>A0A8J7ULB9_9EURY</name>
<dbReference type="InterPro" id="IPR026533">
    <property type="entry name" value="NTPase/PRRC1"/>
</dbReference>
<evidence type="ECO:0000313" key="13">
    <source>
        <dbReference type="EMBL" id="MBP1902075.1"/>
    </source>
</evidence>
<dbReference type="GO" id="GO:0103023">
    <property type="term" value="F:ITPase activity"/>
    <property type="evidence" value="ECO:0007669"/>
    <property type="project" value="UniProtKB-EC"/>
</dbReference>
<evidence type="ECO:0000256" key="10">
    <source>
        <dbReference type="ARBA" id="ARBA00048174"/>
    </source>
</evidence>
<evidence type="ECO:0000256" key="1">
    <source>
        <dbReference type="ARBA" id="ARBA00001936"/>
    </source>
</evidence>
<evidence type="ECO:0000256" key="6">
    <source>
        <dbReference type="ARBA" id="ARBA00022842"/>
    </source>
</evidence>
<feature type="domain" description="Non-canonical purine NTP phosphatase/PRRC1" evidence="12">
    <location>
        <begin position="9"/>
        <end position="191"/>
    </location>
</feature>
<reference evidence="13 14" key="1">
    <citation type="submission" date="2021-03" db="EMBL/GenBank/DDBJ databases">
        <title>Genomic Encyclopedia of Type Strains, Phase IV (KMG-IV): sequencing the most valuable type-strain genomes for metagenomic binning, comparative biology and taxonomic classification.</title>
        <authorList>
            <person name="Goeker M."/>
        </authorList>
    </citation>
    <scope>NUCLEOTIDE SEQUENCE [LARGE SCALE GENOMIC DNA]</scope>
    <source>
        <strain evidence="13 14">DSM 12287</strain>
    </source>
</reference>
<dbReference type="EC" id="3.6.1.73" evidence="9"/>
<dbReference type="Pfam" id="PF01931">
    <property type="entry name" value="NTPase_I-T"/>
    <property type="match status" value="1"/>
</dbReference>